<dbReference type="InterPro" id="IPR011992">
    <property type="entry name" value="EF-hand-dom_pair"/>
</dbReference>
<dbReference type="SUPFAM" id="SSF47473">
    <property type="entry name" value="EF-hand"/>
    <property type="match status" value="1"/>
</dbReference>
<dbReference type="GO" id="GO:0005509">
    <property type="term" value="F:calcium ion binding"/>
    <property type="evidence" value="ECO:0007669"/>
    <property type="project" value="InterPro"/>
</dbReference>
<feature type="domain" description="EF-hand" evidence="1">
    <location>
        <begin position="85"/>
        <end position="120"/>
    </location>
</feature>
<evidence type="ECO:0000313" key="2">
    <source>
        <dbReference type="EMBL" id="JAP94742.1"/>
    </source>
</evidence>
<organism evidence="2">
    <name type="scientific">Trepomonas sp. PC1</name>
    <dbReference type="NCBI Taxonomy" id="1076344"/>
    <lineage>
        <taxon>Eukaryota</taxon>
        <taxon>Metamonada</taxon>
        <taxon>Diplomonadida</taxon>
        <taxon>Hexamitidae</taxon>
        <taxon>Hexamitinae</taxon>
        <taxon>Trepomonas</taxon>
    </lineage>
</organism>
<dbReference type="EMBL" id="GDID01001864">
    <property type="protein sequence ID" value="JAP94742.1"/>
    <property type="molecule type" value="Transcribed_RNA"/>
</dbReference>
<reference evidence="2" key="1">
    <citation type="submission" date="2015-07" db="EMBL/GenBank/DDBJ databases">
        <title>Adaptation to a free-living lifestyle via gene acquisitions in the diplomonad Trepomonas sp. PC1.</title>
        <authorList>
            <person name="Xu F."/>
            <person name="Jerlstrom-Hultqvist J."/>
            <person name="Kolisko M."/>
            <person name="Simpson A.G.B."/>
            <person name="Roger A.J."/>
            <person name="Svard S.G."/>
            <person name="Andersson J.O."/>
        </authorList>
    </citation>
    <scope>NUCLEOTIDE SEQUENCE</scope>
    <source>
        <strain evidence="2">PC1</strain>
    </source>
</reference>
<feature type="non-terminal residue" evidence="2">
    <location>
        <position position="1"/>
    </location>
</feature>
<accession>A0A146KD83</accession>
<dbReference type="Gene3D" id="1.10.238.10">
    <property type="entry name" value="EF-hand"/>
    <property type="match status" value="1"/>
</dbReference>
<gene>
    <name evidence="2" type="ORF">TPC1_12500</name>
</gene>
<proteinExistence type="predicted"/>
<dbReference type="PROSITE" id="PS50222">
    <property type="entry name" value="EF_HAND_2"/>
    <property type="match status" value="1"/>
</dbReference>
<evidence type="ECO:0000259" key="1">
    <source>
        <dbReference type="PROSITE" id="PS50222"/>
    </source>
</evidence>
<dbReference type="AlphaFoldDB" id="A0A146KD83"/>
<sequence length="154" mass="18230">LKSQAVQKVSNSQALFDQYKFFNNKLTLPTVSIIFNKIDFKKFNERDVLLLSQLMGLSVTEYNYDTFEISFQEFDQLLYMFQNCSQYDVTKVAFLLQDTDKDGKLDEQQLLQFFKAIKLPVQQEHIKLLNILKVDGLFSYELIYDLLRNLENQK</sequence>
<name>A0A146KD83_9EUKA</name>
<dbReference type="InterPro" id="IPR002048">
    <property type="entry name" value="EF_hand_dom"/>
</dbReference>
<protein>
    <submittedName>
        <fullName evidence="2">EF-hand domain-containing protein</fullName>
    </submittedName>
</protein>